<feature type="region of interest" description="Disordered" evidence="1">
    <location>
        <begin position="44"/>
        <end position="95"/>
    </location>
</feature>
<evidence type="ECO:0000313" key="4">
    <source>
        <dbReference type="Proteomes" id="UP000324222"/>
    </source>
</evidence>
<dbReference type="Proteomes" id="UP000324222">
    <property type="component" value="Unassembled WGS sequence"/>
</dbReference>
<comment type="caution">
    <text evidence="3">The sequence shown here is derived from an EMBL/GenBank/DDBJ whole genome shotgun (WGS) entry which is preliminary data.</text>
</comment>
<organism evidence="3 4">
    <name type="scientific">Portunus trituberculatus</name>
    <name type="common">Swimming crab</name>
    <name type="synonym">Neptunus trituberculatus</name>
    <dbReference type="NCBI Taxonomy" id="210409"/>
    <lineage>
        <taxon>Eukaryota</taxon>
        <taxon>Metazoa</taxon>
        <taxon>Ecdysozoa</taxon>
        <taxon>Arthropoda</taxon>
        <taxon>Crustacea</taxon>
        <taxon>Multicrustacea</taxon>
        <taxon>Malacostraca</taxon>
        <taxon>Eumalacostraca</taxon>
        <taxon>Eucarida</taxon>
        <taxon>Decapoda</taxon>
        <taxon>Pleocyemata</taxon>
        <taxon>Brachyura</taxon>
        <taxon>Eubrachyura</taxon>
        <taxon>Portunoidea</taxon>
        <taxon>Portunidae</taxon>
        <taxon>Portuninae</taxon>
        <taxon>Portunus</taxon>
    </lineage>
</organism>
<sequence>MACGRVLWAAGVLTWVLLLTGESLAVALPEHYYYGKPTVHEQGLHSIDGGAETAEHSTSKRSKSNNQDLGDQVSNTRSGMRFGDFLDGSVVKMLS</sequence>
<evidence type="ECO:0000313" key="3">
    <source>
        <dbReference type="EMBL" id="MPC86454.1"/>
    </source>
</evidence>
<protein>
    <submittedName>
        <fullName evidence="3">Uncharacterized protein</fullName>
    </submittedName>
</protein>
<accession>A0A5B7J1W0</accession>
<keyword evidence="2" id="KW-0732">Signal</keyword>
<proteinExistence type="predicted"/>
<dbReference type="EMBL" id="VSRR010071502">
    <property type="protein sequence ID" value="MPC86454.1"/>
    <property type="molecule type" value="Genomic_DNA"/>
</dbReference>
<feature type="signal peptide" evidence="2">
    <location>
        <begin position="1"/>
        <end position="25"/>
    </location>
</feature>
<evidence type="ECO:0000256" key="2">
    <source>
        <dbReference type="SAM" id="SignalP"/>
    </source>
</evidence>
<keyword evidence="4" id="KW-1185">Reference proteome</keyword>
<name>A0A5B7J1W0_PORTR</name>
<dbReference type="AlphaFoldDB" id="A0A5B7J1W0"/>
<gene>
    <name evidence="3" type="ORF">E2C01_081283</name>
</gene>
<reference evidence="3 4" key="1">
    <citation type="submission" date="2019-05" db="EMBL/GenBank/DDBJ databases">
        <title>Another draft genome of Portunus trituberculatus and its Hox gene families provides insights of decapod evolution.</title>
        <authorList>
            <person name="Jeong J.-H."/>
            <person name="Song I."/>
            <person name="Kim S."/>
            <person name="Choi T."/>
            <person name="Kim D."/>
            <person name="Ryu S."/>
            <person name="Kim W."/>
        </authorList>
    </citation>
    <scope>NUCLEOTIDE SEQUENCE [LARGE SCALE GENOMIC DNA]</scope>
    <source>
        <tissue evidence="3">Muscle</tissue>
    </source>
</reference>
<evidence type="ECO:0000256" key="1">
    <source>
        <dbReference type="SAM" id="MobiDB-lite"/>
    </source>
</evidence>
<feature type="chain" id="PRO_5022788183" evidence="2">
    <location>
        <begin position="26"/>
        <end position="95"/>
    </location>
</feature>
<feature type="compositionally biased region" description="Polar residues" evidence="1">
    <location>
        <begin position="64"/>
        <end position="78"/>
    </location>
</feature>